<accession>A0A7D7LGC5</accession>
<dbReference type="Proteomes" id="UP000514713">
    <property type="component" value="Chromosome"/>
</dbReference>
<gene>
    <name evidence="1" type="ORF">HUN01_21350</name>
</gene>
<evidence type="ECO:0000313" key="1">
    <source>
        <dbReference type="EMBL" id="QMS90012.1"/>
    </source>
</evidence>
<evidence type="ECO:0000313" key="2">
    <source>
        <dbReference type="Proteomes" id="UP000514713"/>
    </source>
</evidence>
<protein>
    <submittedName>
        <fullName evidence="1">Uncharacterized protein</fullName>
    </submittedName>
</protein>
<dbReference type="AlphaFoldDB" id="A0A7D7LGC5"/>
<reference evidence="2" key="1">
    <citation type="submission" date="2020-06" db="EMBL/GenBank/DDBJ databases">
        <title>Nostoc edaphicum CCNP1411 genome.</title>
        <authorList>
            <person name="Fidor A."/>
            <person name="Grabski M."/>
            <person name="Gawor J."/>
            <person name="Gromadka R."/>
            <person name="Wegrzyn G."/>
            <person name="Mazur-Marzec H."/>
        </authorList>
    </citation>
    <scope>NUCLEOTIDE SEQUENCE [LARGE SCALE GENOMIC DNA]</scope>
    <source>
        <strain evidence="2">CCNP1411</strain>
    </source>
</reference>
<keyword evidence="2" id="KW-1185">Reference proteome</keyword>
<organism evidence="1 2">
    <name type="scientific">Nostoc edaphicum CCNP1411</name>
    <dbReference type="NCBI Taxonomy" id="1472755"/>
    <lineage>
        <taxon>Bacteria</taxon>
        <taxon>Bacillati</taxon>
        <taxon>Cyanobacteriota</taxon>
        <taxon>Cyanophyceae</taxon>
        <taxon>Nostocales</taxon>
        <taxon>Nostocaceae</taxon>
        <taxon>Nostoc</taxon>
    </lineage>
</organism>
<name>A0A7D7LGC5_9NOSO</name>
<dbReference type="EMBL" id="CP054698">
    <property type="protein sequence ID" value="QMS90012.1"/>
    <property type="molecule type" value="Genomic_DNA"/>
</dbReference>
<proteinExistence type="predicted"/>
<dbReference type="KEGG" id="ned:HUN01_21350"/>
<sequence length="211" mass="25009">MITTAITTAFAVVAGIVNHIMSGNRERENQQTTASLKYTEQQLEELYGPLAFLIWEGRRTYTDLVEKLTEMRGKKHISGSLKVVEKDDRIIFPLRDEEEIKLWVFWIEKDAFPRHEKIKKLLMSKTHLIKGEIMPNSYLNFLDYHNSWKMEHLRWQEQQIKYPWKSKFNFPLKFETDIIETFTDLKGQQANFLKVNKNSAKIVKKLNSSNR</sequence>